<dbReference type="InterPro" id="IPR036770">
    <property type="entry name" value="Ankyrin_rpt-contain_sf"/>
</dbReference>
<dbReference type="PROSITE" id="PS50005">
    <property type="entry name" value="TPR"/>
    <property type="match status" value="1"/>
</dbReference>
<dbReference type="PROSITE" id="PS50297">
    <property type="entry name" value="ANK_REP_REGION"/>
    <property type="match status" value="5"/>
</dbReference>
<feature type="repeat" description="ANK" evidence="1">
    <location>
        <begin position="193"/>
        <end position="220"/>
    </location>
</feature>
<protein>
    <recommendedName>
        <fullName evidence="6">STI1/HOP DP domain-containing protein</fullName>
    </recommendedName>
</protein>
<name>A0A6G0W5I4_9STRA</name>
<dbReference type="EMBL" id="VJMJ01000339">
    <property type="protein sequence ID" value="KAF0722329.1"/>
    <property type="molecule type" value="Genomic_DNA"/>
</dbReference>
<dbReference type="Proteomes" id="UP000481153">
    <property type="component" value="Unassembled WGS sequence"/>
</dbReference>
<dbReference type="VEuPathDB" id="FungiDB:AeMF1_012562"/>
<dbReference type="SMART" id="SM00248">
    <property type="entry name" value="ANK"/>
    <property type="match status" value="7"/>
</dbReference>
<dbReference type="PROSITE" id="PS50088">
    <property type="entry name" value="ANK_REPEAT"/>
    <property type="match status" value="5"/>
</dbReference>
<accession>A0A6G0W5I4</accession>
<feature type="region of interest" description="Disordered" evidence="3">
    <location>
        <begin position="305"/>
        <end position="327"/>
    </location>
</feature>
<feature type="repeat" description="ANK" evidence="1">
    <location>
        <begin position="226"/>
        <end position="252"/>
    </location>
</feature>
<feature type="compositionally biased region" description="Pro residues" evidence="3">
    <location>
        <begin position="315"/>
        <end position="327"/>
    </location>
</feature>
<evidence type="ECO:0000256" key="1">
    <source>
        <dbReference type="PROSITE-ProRule" id="PRU00023"/>
    </source>
</evidence>
<reference evidence="4 5" key="1">
    <citation type="submission" date="2019-07" db="EMBL/GenBank/DDBJ databases">
        <title>Genomics analysis of Aphanomyces spp. identifies a new class of oomycete effector associated with host adaptation.</title>
        <authorList>
            <person name="Gaulin E."/>
        </authorList>
    </citation>
    <scope>NUCLEOTIDE SEQUENCE [LARGE SCALE GENOMIC DNA]</scope>
    <source>
        <strain evidence="4 5">ATCC 201684</strain>
    </source>
</reference>
<keyword evidence="2" id="KW-0802">TPR repeat</keyword>
<dbReference type="SUPFAM" id="SSF48452">
    <property type="entry name" value="TPR-like"/>
    <property type="match status" value="1"/>
</dbReference>
<feature type="repeat" description="ANK" evidence="1">
    <location>
        <begin position="128"/>
        <end position="160"/>
    </location>
</feature>
<dbReference type="Gene3D" id="1.25.40.10">
    <property type="entry name" value="Tetratricopeptide repeat domain"/>
    <property type="match status" value="1"/>
</dbReference>
<dbReference type="InterPro" id="IPR019734">
    <property type="entry name" value="TPR_rpt"/>
</dbReference>
<feature type="repeat" description="ANK" evidence="1">
    <location>
        <begin position="160"/>
        <end position="192"/>
    </location>
</feature>
<dbReference type="Pfam" id="PF13414">
    <property type="entry name" value="TPR_11"/>
    <property type="match status" value="1"/>
</dbReference>
<keyword evidence="1" id="KW-0040">ANK repeat</keyword>
<dbReference type="InterPro" id="IPR002110">
    <property type="entry name" value="Ankyrin_rpt"/>
</dbReference>
<dbReference type="InterPro" id="IPR051616">
    <property type="entry name" value="Cul2-RING_E3_ligase_SR"/>
</dbReference>
<evidence type="ECO:0000256" key="2">
    <source>
        <dbReference type="PROSITE-ProRule" id="PRU00339"/>
    </source>
</evidence>
<evidence type="ECO:0000313" key="4">
    <source>
        <dbReference type="EMBL" id="KAF0722329.1"/>
    </source>
</evidence>
<dbReference type="Gene3D" id="1.25.40.20">
    <property type="entry name" value="Ankyrin repeat-containing domain"/>
    <property type="match status" value="3"/>
</dbReference>
<gene>
    <name evidence="4" type="ORF">Ae201684_018545</name>
</gene>
<dbReference type="Pfam" id="PF12796">
    <property type="entry name" value="Ank_2"/>
    <property type="match status" value="2"/>
</dbReference>
<dbReference type="SMART" id="SM00028">
    <property type="entry name" value="TPR"/>
    <property type="match status" value="3"/>
</dbReference>
<evidence type="ECO:0008006" key="6">
    <source>
        <dbReference type="Google" id="ProtNLM"/>
    </source>
</evidence>
<dbReference type="PANTHER" id="PTHR46224">
    <property type="entry name" value="ANKYRIN REPEAT FAMILY PROTEIN"/>
    <property type="match status" value="1"/>
</dbReference>
<evidence type="ECO:0000256" key="3">
    <source>
        <dbReference type="SAM" id="MobiDB-lite"/>
    </source>
</evidence>
<sequence>MSAADKEKGAKQFHQQKKMIERLLTSANDGDVDELQAAIKAVQEKGNVPVAEILTDFKDAHKRCAIHFAALNGRRKVLGYILEHAPACLNSVDEDGRTPLLYAVKSNEFATAKILLDNRADVNIVENNGTSCLHEAAATGSVRACKLLAEHGANLEASTTNGTALHLAVSEGQAKTVECLLELGANVNAKNGHNITPLLLATLMHKPEIVRVLLGHGADMQICIMPGVTAVHVAAETGFADIVSIMLEVRADDTKTIANQKTEAGVTPLQLAAGLGHADVVAILQPITTGFESMDSASIISKEQARVATESQEPIKPPQKPEAPPAAPQHIDEEVVLPDEIPVDEAAQKKANELKDKGNAHFVKKEYNESIALYSEAIALTPRDPLLYSNRCAALAAAGKPQEGLKDIRIAKALKPDWPKALFREGQCLEALKRYEDAACSMWAAMQLAPDDKLIKKRFQDCVKRGREDFQASQKS</sequence>
<organism evidence="4 5">
    <name type="scientific">Aphanomyces euteiches</name>
    <dbReference type="NCBI Taxonomy" id="100861"/>
    <lineage>
        <taxon>Eukaryota</taxon>
        <taxon>Sar</taxon>
        <taxon>Stramenopiles</taxon>
        <taxon>Oomycota</taxon>
        <taxon>Saprolegniomycetes</taxon>
        <taxon>Saprolegniales</taxon>
        <taxon>Verrucalvaceae</taxon>
        <taxon>Aphanomyces</taxon>
    </lineage>
</organism>
<evidence type="ECO:0000313" key="5">
    <source>
        <dbReference type="Proteomes" id="UP000481153"/>
    </source>
</evidence>
<dbReference type="SUPFAM" id="SSF48403">
    <property type="entry name" value="Ankyrin repeat"/>
    <property type="match status" value="1"/>
</dbReference>
<keyword evidence="5" id="KW-1185">Reference proteome</keyword>
<feature type="repeat" description="TPR" evidence="2">
    <location>
        <begin position="351"/>
        <end position="384"/>
    </location>
</feature>
<feature type="repeat" description="ANK" evidence="1">
    <location>
        <begin position="95"/>
        <end position="127"/>
    </location>
</feature>
<dbReference type="InterPro" id="IPR011990">
    <property type="entry name" value="TPR-like_helical_dom_sf"/>
</dbReference>
<comment type="caution">
    <text evidence="4">The sequence shown here is derived from an EMBL/GenBank/DDBJ whole genome shotgun (WGS) entry which is preliminary data.</text>
</comment>
<dbReference type="AlphaFoldDB" id="A0A6G0W5I4"/>
<dbReference type="PANTHER" id="PTHR46224:SF6">
    <property type="entry name" value="ANKYRIN REPEAT FAMILY PROTEIN"/>
    <property type="match status" value="1"/>
</dbReference>
<proteinExistence type="predicted"/>